<keyword evidence="3" id="KW-1185">Reference proteome</keyword>
<organism evidence="2 3">
    <name type="scientific">Zingiber officinale</name>
    <name type="common">Ginger</name>
    <name type="synonym">Amomum zingiber</name>
    <dbReference type="NCBI Taxonomy" id="94328"/>
    <lineage>
        <taxon>Eukaryota</taxon>
        <taxon>Viridiplantae</taxon>
        <taxon>Streptophyta</taxon>
        <taxon>Embryophyta</taxon>
        <taxon>Tracheophyta</taxon>
        <taxon>Spermatophyta</taxon>
        <taxon>Magnoliopsida</taxon>
        <taxon>Liliopsida</taxon>
        <taxon>Zingiberales</taxon>
        <taxon>Zingiberaceae</taxon>
        <taxon>Zingiber</taxon>
    </lineage>
</organism>
<name>A0A8J5INI7_ZINOF</name>
<reference evidence="2 3" key="1">
    <citation type="submission" date="2020-08" db="EMBL/GenBank/DDBJ databases">
        <title>Plant Genome Project.</title>
        <authorList>
            <person name="Zhang R.-G."/>
        </authorList>
    </citation>
    <scope>NUCLEOTIDE SEQUENCE [LARGE SCALE GENOMIC DNA]</scope>
    <source>
        <tissue evidence="2">Rhizome</tissue>
    </source>
</reference>
<evidence type="ECO:0000313" key="3">
    <source>
        <dbReference type="Proteomes" id="UP000734854"/>
    </source>
</evidence>
<dbReference type="EMBL" id="JACMSC010000001">
    <property type="protein sequence ID" value="KAG6538820.1"/>
    <property type="molecule type" value="Genomic_DNA"/>
</dbReference>
<accession>A0A8J5INI7</accession>
<dbReference type="AlphaFoldDB" id="A0A8J5INI7"/>
<dbReference type="Proteomes" id="UP000734854">
    <property type="component" value="Unassembled WGS sequence"/>
</dbReference>
<proteinExistence type="predicted"/>
<feature type="region of interest" description="Disordered" evidence="1">
    <location>
        <begin position="30"/>
        <end position="53"/>
    </location>
</feature>
<feature type="compositionally biased region" description="Polar residues" evidence="1">
    <location>
        <begin position="30"/>
        <end position="39"/>
    </location>
</feature>
<evidence type="ECO:0000313" key="2">
    <source>
        <dbReference type="EMBL" id="KAG6538820.1"/>
    </source>
</evidence>
<gene>
    <name evidence="2" type="ORF">ZIOFF_003950</name>
</gene>
<sequence>MEASIFHCNFRPCNTNSARRRKCAAFTAISNERQQSNRTGADFPSPPADRKGGTHFGYEAKEIKIQCDDCDESIHVDSTHSANHQHYLATGIHVALNTICNKDSNDNNEPPSEASAIVADSATKALATQVISSFMNSAWDVDGFHQLLDHETVHKGSPVGFGELDWFADIDIFDGQMPKGIQTVAQ</sequence>
<comment type="caution">
    <text evidence="2">The sequence shown here is derived from an EMBL/GenBank/DDBJ whole genome shotgun (WGS) entry which is preliminary data.</text>
</comment>
<protein>
    <submittedName>
        <fullName evidence="2">Uncharacterized protein</fullName>
    </submittedName>
</protein>
<evidence type="ECO:0000256" key="1">
    <source>
        <dbReference type="SAM" id="MobiDB-lite"/>
    </source>
</evidence>